<reference evidence="1 2" key="1">
    <citation type="submission" date="2019-08" db="EMBL/GenBank/DDBJ databases">
        <authorList>
            <person name="Peeters C."/>
        </authorList>
    </citation>
    <scope>NUCLEOTIDE SEQUENCE [LARGE SCALE GENOMIC DNA]</scope>
    <source>
        <strain evidence="1 2">LMG 31106</strain>
    </source>
</reference>
<name>A0A5E4XLE4_9BURK</name>
<protein>
    <recommendedName>
        <fullName evidence="3">DUF3293 domain-containing protein</fullName>
    </recommendedName>
</protein>
<evidence type="ECO:0000313" key="2">
    <source>
        <dbReference type="Proteomes" id="UP000384354"/>
    </source>
</evidence>
<accession>A0A5E4XLE4</accession>
<evidence type="ECO:0008006" key="3">
    <source>
        <dbReference type="Google" id="ProtNLM"/>
    </source>
</evidence>
<organism evidence="1 2">
    <name type="scientific">Pandoraea cepalis</name>
    <dbReference type="NCBI Taxonomy" id="2508294"/>
    <lineage>
        <taxon>Bacteria</taxon>
        <taxon>Pseudomonadati</taxon>
        <taxon>Pseudomonadota</taxon>
        <taxon>Betaproteobacteria</taxon>
        <taxon>Burkholderiales</taxon>
        <taxon>Burkholderiaceae</taxon>
        <taxon>Pandoraea</taxon>
    </lineage>
</organism>
<dbReference type="AlphaFoldDB" id="A0A5E4XLE4"/>
<proteinExistence type="predicted"/>
<dbReference type="InterPro" id="IPR021710">
    <property type="entry name" value="DUF3293"/>
</dbReference>
<sequence>MFPDSDIPRETIQAYLETYYHVAGDAPTQLQVGQFNPTLSALHDAHQVASSAFITACNPFSQDLGAEANAARQATLAHELEQLGLRYIDGIGQHASNGWPGEASFLVLGSTLDIAKSLGEKHGQNAIIWCASNAVPQLILLR</sequence>
<dbReference type="EMBL" id="CABPSL010000019">
    <property type="protein sequence ID" value="VVE37093.1"/>
    <property type="molecule type" value="Genomic_DNA"/>
</dbReference>
<gene>
    <name evidence="1" type="ORF">PCE31106_03936</name>
</gene>
<evidence type="ECO:0000313" key="1">
    <source>
        <dbReference type="EMBL" id="VVE37093.1"/>
    </source>
</evidence>
<dbReference type="RefSeq" id="WP_150564437.1">
    <property type="nucleotide sequence ID" value="NZ_CABPSL010000019.1"/>
</dbReference>
<dbReference type="Pfam" id="PF11697">
    <property type="entry name" value="DUF3293"/>
    <property type="match status" value="1"/>
</dbReference>
<dbReference type="Proteomes" id="UP000384354">
    <property type="component" value="Unassembled WGS sequence"/>
</dbReference>
<dbReference type="OrthoDB" id="8548211at2"/>